<accession>A0A0G4IIU4</accession>
<feature type="compositionally biased region" description="Low complexity" evidence="1">
    <location>
        <begin position="32"/>
        <end position="48"/>
    </location>
</feature>
<dbReference type="EMBL" id="CDSF01000013">
    <property type="protein sequence ID" value="CEO95141.1"/>
    <property type="molecule type" value="Genomic_DNA"/>
</dbReference>
<dbReference type="AlphaFoldDB" id="A0A0G4IIU4"/>
<dbReference type="Proteomes" id="UP000039324">
    <property type="component" value="Unassembled WGS sequence"/>
</dbReference>
<evidence type="ECO:0000313" key="3">
    <source>
        <dbReference type="Proteomes" id="UP000039324"/>
    </source>
</evidence>
<proteinExistence type="predicted"/>
<gene>
    <name evidence="2" type="ORF">PBRA_003907</name>
</gene>
<evidence type="ECO:0000256" key="1">
    <source>
        <dbReference type="SAM" id="MobiDB-lite"/>
    </source>
</evidence>
<organism evidence="2 3">
    <name type="scientific">Plasmodiophora brassicae</name>
    <name type="common">Clubroot disease agent</name>
    <dbReference type="NCBI Taxonomy" id="37360"/>
    <lineage>
        <taxon>Eukaryota</taxon>
        <taxon>Sar</taxon>
        <taxon>Rhizaria</taxon>
        <taxon>Endomyxa</taxon>
        <taxon>Phytomyxea</taxon>
        <taxon>Plasmodiophorida</taxon>
        <taxon>Plasmodiophoridae</taxon>
        <taxon>Plasmodiophora</taxon>
    </lineage>
</organism>
<sequence length="349" mass="37928">MQLYGVMMSRVGDLGSTRDRPIVCFSDDDASAEAGTAPPGRAAPAAASSPPPEVIVVDDVDGSVEALPDQKRRRTDTPVVQAGAAAGRQPPMQVWLKEVLERYPNVRVRVVATIGDSQIVSLDNATAVLHGYRLVVAYTRDEGHGPRSTAIIVLMIPDVHDRSVTSIAVRMLRRAPNPVLLPGVDPGPLQEMHLQFAALTAKSPNVMGHHFATNEPIIDVVLRVVAAAEVLVKNARCAIPAQAPVDEPRSVHTRSVRGLLDLVETLTSLFRLARIVSAKTRGSRPCPLCGMVPPITIAHIQEHRTEIMARMSPEDLDEYQRIRRAENERVRAVVTQLRCQVLSGRAPGR</sequence>
<reference evidence="2 3" key="1">
    <citation type="submission" date="2015-02" db="EMBL/GenBank/DDBJ databases">
        <authorList>
            <person name="Chooi Y.-H."/>
        </authorList>
    </citation>
    <scope>NUCLEOTIDE SEQUENCE [LARGE SCALE GENOMIC DNA]</scope>
    <source>
        <strain evidence="2">E3</strain>
    </source>
</reference>
<keyword evidence="3" id="KW-1185">Reference proteome</keyword>
<protein>
    <submittedName>
        <fullName evidence="2">Uncharacterized protein</fullName>
    </submittedName>
</protein>
<feature type="region of interest" description="Disordered" evidence="1">
    <location>
        <begin position="29"/>
        <end position="52"/>
    </location>
</feature>
<name>A0A0G4IIU4_PLABS</name>
<evidence type="ECO:0000313" key="2">
    <source>
        <dbReference type="EMBL" id="CEO95141.1"/>
    </source>
</evidence>